<name>A0A7W7RNX5_9ACTN</name>
<evidence type="ECO:0000256" key="1">
    <source>
        <dbReference type="SAM" id="MobiDB-lite"/>
    </source>
</evidence>
<gene>
    <name evidence="2" type="ORF">F4561_006378</name>
</gene>
<comment type="caution">
    <text evidence="2">The sequence shown here is derived from an EMBL/GenBank/DDBJ whole genome shotgun (WGS) entry which is preliminary data.</text>
</comment>
<dbReference type="RefSeq" id="WP_184585195.1">
    <property type="nucleotide sequence ID" value="NZ_JACHJT010000002.1"/>
</dbReference>
<protein>
    <submittedName>
        <fullName evidence="2">Uncharacterized protein</fullName>
    </submittedName>
</protein>
<reference evidence="2 3" key="1">
    <citation type="submission" date="2020-08" db="EMBL/GenBank/DDBJ databases">
        <title>Sequencing the genomes of 1000 actinobacteria strains.</title>
        <authorList>
            <person name="Klenk H.-P."/>
        </authorList>
    </citation>
    <scope>NUCLEOTIDE SEQUENCE [LARGE SCALE GENOMIC DNA]</scope>
    <source>
        <strain evidence="2 3">DSM 102030</strain>
    </source>
</reference>
<accession>A0A7W7RNX5</accession>
<feature type="compositionally biased region" description="Low complexity" evidence="1">
    <location>
        <begin position="74"/>
        <end position="88"/>
    </location>
</feature>
<sequence>MSFENIFNGGANESGSAEQTARDVHTNIPGATDTSHIVRQKSPEALTVMNYISSLFQNSQEMAGDQRQASQNPASTAGMAASAKGAASENMHVTISEDDLPEPPERADLPDRQRPEQEG</sequence>
<dbReference type="Proteomes" id="UP000523007">
    <property type="component" value="Unassembled WGS sequence"/>
</dbReference>
<evidence type="ECO:0000313" key="3">
    <source>
        <dbReference type="Proteomes" id="UP000523007"/>
    </source>
</evidence>
<evidence type="ECO:0000313" key="2">
    <source>
        <dbReference type="EMBL" id="MBB4935484.1"/>
    </source>
</evidence>
<feature type="region of interest" description="Disordered" evidence="1">
    <location>
        <begin position="1"/>
        <end position="41"/>
    </location>
</feature>
<dbReference type="EMBL" id="JACHJT010000002">
    <property type="protein sequence ID" value="MBB4935484.1"/>
    <property type="molecule type" value="Genomic_DNA"/>
</dbReference>
<keyword evidence="3" id="KW-1185">Reference proteome</keyword>
<proteinExistence type="predicted"/>
<dbReference type="AlphaFoldDB" id="A0A7W7RNX5"/>
<organism evidence="2 3">
    <name type="scientific">Lipingzhangella halophila</name>
    <dbReference type="NCBI Taxonomy" id="1783352"/>
    <lineage>
        <taxon>Bacteria</taxon>
        <taxon>Bacillati</taxon>
        <taxon>Actinomycetota</taxon>
        <taxon>Actinomycetes</taxon>
        <taxon>Streptosporangiales</taxon>
        <taxon>Nocardiopsidaceae</taxon>
        <taxon>Lipingzhangella</taxon>
    </lineage>
</organism>
<feature type="compositionally biased region" description="Basic and acidic residues" evidence="1">
    <location>
        <begin position="103"/>
        <end position="119"/>
    </location>
</feature>
<feature type="compositionally biased region" description="Polar residues" evidence="1">
    <location>
        <begin position="59"/>
        <end position="73"/>
    </location>
</feature>
<feature type="region of interest" description="Disordered" evidence="1">
    <location>
        <begin position="59"/>
        <end position="119"/>
    </location>
</feature>